<dbReference type="Proteomes" id="UP001241377">
    <property type="component" value="Unassembled WGS sequence"/>
</dbReference>
<dbReference type="EMBL" id="JASBWR010000005">
    <property type="protein sequence ID" value="KAJ9112308.1"/>
    <property type="molecule type" value="Genomic_DNA"/>
</dbReference>
<organism evidence="1 2">
    <name type="scientific">Naganishia cerealis</name>
    <dbReference type="NCBI Taxonomy" id="610337"/>
    <lineage>
        <taxon>Eukaryota</taxon>
        <taxon>Fungi</taxon>
        <taxon>Dikarya</taxon>
        <taxon>Basidiomycota</taxon>
        <taxon>Agaricomycotina</taxon>
        <taxon>Tremellomycetes</taxon>
        <taxon>Filobasidiales</taxon>
        <taxon>Filobasidiaceae</taxon>
        <taxon>Naganishia</taxon>
    </lineage>
</organism>
<comment type="caution">
    <text evidence="1">The sequence shown here is derived from an EMBL/GenBank/DDBJ whole genome shotgun (WGS) entry which is preliminary data.</text>
</comment>
<protein>
    <submittedName>
        <fullName evidence="1">Uncharacterized protein</fullName>
    </submittedName>
</protein>
<proteinExistence type="predicted"/>
<sequence length="236" mass="25898">MAISGFSNIICYGFALVPKAGILHTWRWIFFLFGIITIALGALGLLLIVDFPDKAKFLTEQERKFIIERVNKDRGDGIADKLTSAKALKHLLDWRTWCFGLCFMSATLPGQGYSYKLTLFLSAPPYVVGAVYTFIIAFCSDKLRLRGVFVSLNALVTIIGCLLIGYVKNKDAKYFGAFLAIMGGQCNVPSVLAYQANNTITYSKKSVASAIVIGMGGMGGIMASTVYRQVDYPGYM</sequence>
<name>A0ACC2WLM2_9TREE</name>
<gene>
    <name evidence="1" type="ORF">QFC19_000727</name>
</gene>
<evidence type="ECO:0000313" key="1">
    <source>
        <dbReference type="EMBL" id="KAJ9112308.1"/>
    </source>
</evidence>
<accession>A0ACC2WLM2</accession>
<evidence type="ECO:0000313" key="2">
    <source>
        <dbReference type="Proteomes" id="UP001241377"/>
    </source>
</evidence>
<keyword evidence="2" id="KW-1185">Reference proteome</keyword>
<reference evidence="1" key="1">
    <citation type="submission" date="2023-04" db="EMBL/GenBank/DDBJ databases">
        <title>Draft Genome sequencing of Naganishia species isolated from polar environments using Oxford Nanopore Technology.</title>
        <authorList>
            <person name="Leo P."/>
            <person name="Venkateswaran K."/>
        </authorList>
    </citation>
    <scope>NUCLEOTIDE SEQUENCE</scope>
    <source>
        <strain evidence="1">MNA-CCFEE 5261</strain>
    </source>
</reference>